<proteinExistence type="predicted"/>
<comment type="caution">
    <text evidence="2">The sequence shown here is derived from an EMBL/GenBank/DDBJ whole genome shotgun (WGS) entry which is preliminary data.</text>
</comment>
<feature type="domain" description="IrrE N-terminal-like" evidence="1">
    <location>
        <begin position="91"/>
        <end position="158"/>
    </location>
</feature>
<accession>A0A4R1F0S3</accession>
<organism evidence="2 3">
    <name type="scientific">Cocleimonas flava</name>
    <dbReference type="NCBI Taxonomy" id="634765"/>
    <lineage>
        <taxon>Bacteria</taxon>
        <taxon>Pseudomonadati</taxon>
        <taxon>Pseudomonadota</taxon>
        <taxon>Gammaproteobacteria</taxon>
        <taxon>Thiotrichales</taxon>
        <taxon>Thiotrichaceae</taxon>
        <taxon>Cocleimonas</taxon>
    </lineage>
</organism>
<sequence>MANKGFKVKPRTTKNIRAISQGFKDVLKIKKSYFPIVKVVELLHQKGIIELEIVAVEEMANEYGLSYPKKGLIKIREDVYDKAVKGDGFGRFTIAHEMGHFMLHRKETAYARSSTRDHKTFEDSEWQANKFAQELLIDIREISSEISMYEIEQKFGVSGASSKIARDALGREGLIKMPLHKRGIYRK</sequence>
<gene>
    <name evidence="2" type="ORF">EV695_2342</name>
</gene>
<dbReference type="Pfam" id="PF06114">
    <property type="entry name" value="Peptidase_M78"/>
    <property type="match status" value="1"/>
</dbReference>
<evidence type="ECO:0000259" key="1">
    <source>
        <dbReference type="Pfam" id="PF06114"/>
    </source>
</evidence>
<dbReference type="OrthoDB" id="9794834at2"/>
<reference evidence="2 3" key="1">
    <citation type="submission" date="2019-03" db="EMBL/GenBank/DDBJ databases">
        <title>Genomic Encyclopedia of Type Strains, Phase IV (KMG-IV): sequencing the most valuable type-strain genomes for metagenomic binning, comparative biology and taxonomic classification.</title>
        <authorList>
            <person name="Goeker M."/>
        </authorList>
    </citation>
    <scope>NUCLEOTIDE SEQUENCE [LARGE SCALE GENOMIC DNA]</scope>
    <source>
        <strain evidence="2 3">DSM 24830</strain>
    </source>
</reference>
<dbReference type="RefSeq" id="WP_131906071.1">
    <property type="nucleotide sequence ID" value="NZ_BAAAFU010000004.1"/>
</dbReference>
<evidence type="ECO:0000313" key="2">
    <source>
        <dbReference type="EMBL" id="TCJ87827.1"/>
    </source>
</evidence>
<dbReference type="Proteomes" id="UP000294887">
    <property type="component" value="Unassembled WGS sequence"/>
</dbReference>
<protein>
    <submittedName>
        <fullName evidence="2">Uncharacterized protein DUF955</fullName>
    </submittedName>
</protein>
<dbReference type="EMBL" id="SMFQ01000003">
    <property type="protein sequence ID" value="TCJ87827.1"/>
    <property type="molecule type" value="Genomic_DNA"/>
</dbReference>
<evidence type="ECO:0000313" key="3">
    <source>
        <dbReference type="Proteomes" id="UP000294887"/>
    </source>
</evidence>
<dbReference type="AlphaFoldDB" id="A0A4R1F0S3"/>
<keyword evidence="3" id="KW-1185">Reference proteome</keyword>
<name>A0A4R1F0S3_9GAMM</name>
<dbReference type="Gene3D" id="1.10.10.2910">
    <property type="match status" value="1"/>
</dbReference>
<dbReference type="InterPro" id="IPR010359">
    <property type="entry name" value="IrrE_HExxH"/>
</dbReference>